<name>B7QC54_IXOSC</name>
<keyword evidence="4" id="KW-0503">Monooxygenase</keyword>
<keyword evidence="6" id="KW-0560">Oxidoreductase</keyword>
<dbReference type="SUPFAM" id="SSF48264">
    <property type="entry name" value="Cytochrome P450"/>
    <property type="match status" value="1"/>
</dbReference>
<dbReference type="HOGENOM" id="CLU_001570_22_0_1"/>
<evidence type="ECO:0000256" key="2">
    <source>
        <dbReference type="ARBA" id="ARBA00022723"/>
    </source>
</evidence>
<dbReference type="EC" id="1.14.14.1" evidence="6"/>
<dbReference type="EMBL" id="ABJB010374046">
    <property type="status" value="NOT_ANNOTATED_CDS"/>
    <property type="molecule type" value="Genomic_DNA"/>
</dbReference>
<organism>
    <name type="scientific">Ixodes scapularis</name>
    <name type="common">Black-legged tick</name>
    <name type="synonym">Deer tick</name>
    <dbReference type="NCBI Taxonomy" id="6945"/>
    <lineage>
        <taxon>Eukaryota</taxon>
        <taxon>Metazoa</taxon>
        <taxon>Ecdysozoa</taxon>
        <taxon>Arthropoda</taxon>
        <taxon>Chelicerata</taxon>
        <taxon>Arachnida</taxon>
        <taxon>Acari</taxon>
        <taxon>Parasitiformes</taxon>
        <taxon>Ixodida</taxon>
        <taxon>Ixodoidea</taxon>
        <taxon>Ixodidae</taxon>
        <taxon>Ixodinae</taxon>
        <taxon>Ixodes</taxon>
    </lineage>
</organism>
<protein>
    <submittedName>
        <fullName evidence="6 7">Cytochrome P-450 IIC4, putative</fullName>
        <ecNumber evidence="6">1.14.13.49</ecNumber>
        <ecNumber evidence="6">1.14.14.1</ecNumber>
    </submittedName>
</protein>
<dbReference type="AlphaFoldDB" id="B7QC54"/>
<dbReference type="EMBL" id="ABJB010757236">
    <property type="status" value="NOT_ANNOTATED_CDS"/>
    <property type="molecule type" value="Genomic_DNA"/>
</dbReference>
<reference evidence="7" key="2">
    <citation type="submission" date="2020-05" db="UniProtKB">
        <authorList>
            <consortium name="EnsemblMetazoa"/>
        </authorList>
    </citation>
    <scope>IDENTIFICATION</scope>
    <source>
        <strain evidence="7">wikel</strain>
    </source>
</reference>
<keyword evidence="5" id="KW-0812">Transmembrane</keyword>
<dbReference type="EMBL" id="ABJB010861948">
    <property type="status" value="NOT_ANNOTATED_CDS"/>
    <property type="molecule type" value="Genomic_DNA"/>
</dbReference>
<evidence type="ECO:0000313" key="7">
    <source>
        <dbReference type="EnsemblMetazoa" id="ISCW012310-PA"/>
    </source>
</evidence>
<evidence type="ECO:0000256" key="5">
    <source>
        <dbReference type="SAM" id="Phobius"/>
    </source>
</evidence>
<keyword evidence="8" id="KW-1185">Reference proteome</keyword>
<proteinExistence type="inferred from homology"/>
<dbReference type="VEuPathDB" id="VectorBase:ISCP_028134"/>
<dbReference type="InterPro" id="IPR001128">
    <property type="entry name" value="Cyt_P450"/>
</dbReference>
<feature type="non-terminal residue" evidence="6">
    <location>
        <position position="1"/>
    </location>
</feature>
<dbReference type="PANTHER" id="PTHR24300">
    <property type="entry name" value="CYTOCHROME P450 508A4-RELATED"/>
    <property type="match status" value="1"/>
</dbReference>
<dbReference type="PANTHER" id="PTHR24300:SF375">
    <property type="entry name" value="CYTOCHROME P450 FAMILY"/>
    <property type="match status" value="1"/>
</dbReference>
<sequence>HFPAIACLEPRYLLEYPVAVAAILATIAAAAVWLQTRPQRKGILPPGPRGTPLLGFLPFLGKNLHVMFRDLAEIYGPVVRQVSNPFTHTIRVGTANIVALNSYDSIKKGLSNSAIQGRSRSVFLDQSKSPGVATLNGKVWLENRQMCLKLLRELGMGKTCLDEKIRDEVRCLLSQILELKGEPVFVSKYTTPSISNNITGLLFGRGYDFDDPRRVYLDENMDGAGKALSSGSLVMFLPTWVYTIGAHLPFTRIYAIRRCFANIMNFTRAEEDTEIEGYFIPKGTVVIGNIWAVHMDPNLWKNPEEFDPTRFLDETGTKILPKPDYLIAFSVGKRMCPSEALSSSQIFVYVTSILQKFSVHPEDDTTKINLITDCVTFNTPKPQKLRFIRR</sequence>
<dbReference type="GO" id="GO:0006082">
    <property type="term" value="P:organic acid metabolic process"/>
    <property type="evidence" value="ECO:0000318"/>
    <property type="project" value="GO_Central"/>
</dbReference>
<dbReference type="VEuPathDB" id="VectorBase:ISCI012310"/>
<dbReference type="GO" id="GO:0006805">
    <property type="term" value="P:xenobiotic metabolic process"/>
    <property type="evidence" value="ECO:0000318"/>
    <property type="project" value="GO_Central"/>
</dbReference>
<dbReference type="EC" id="1.14.13.49" evidence="6"/>
<dbReference type="EnsemblMetazoa" id="ISCW012310-RA">
    <property type="protein sequence ID" value="ISCW012310-PA"/>
    <property type="gene ID" value="ISCW012310"/>
</dbReference>
<keyword evidence="2" id="KW-0479">Metal-binding</keyword>
<dbReference type="Pfam" id="PF00067">
    <property type="entry name" value="p450"/>
    <property type="match status" value="2"/>
</dbReference>
<comment type="similarity">
    <text evidence="1">Belongs to the cytochrome P450 family.</text>
</comment>
<dbReference type="PRINTS" id="PR00359">
    <property type="entry name" value="BP450"/>
</dbReference>
<dbReference type="GO" id="GO:0005506">
    <property type="term" value="F:iron ion binding"/>
    <property type="evidence" value="ECO:0007669"/>
    <property type="project" value="InterPro"/>
</dbReference>
<keyword evidence="5" id="KW-0472">Membrane</keyword>
<dbReference type="OrthoDB" id="3934656at2759"/>
<dbReference type="Gene3D" id="1.10.630.10">
    <property type="entry name" value="Cytochrome P450"/>
    <property type="match status" value="2"/>
</dbReference>
<keyword evidence="3" id="KW-0408">Iron</keyword>
<evidence type="ECO:0000313" key="6">
    <source>
        <dbReference type="EMBL" id="EEC16426.1"/>
    </source>
</evidence>
<keyword evidence="5" id="KW-1133">Transmembrane helix</keyword>
<evidence type="ECO:0000256" key="4">
    <source>
        <dbReference type="ARBA" id="ARBA00023033"/>
    </source>
</evidence>
<dbReference type="FunFam" id="1.10.630.10:FF:000416">
    <property type="entry name" value="Cytochrome P-450 IIC4, putative"/>
    <property type="match status" value="1"/>
</dbReference>
<evidence type="ECO:0000256" key="3">
    <source>
        <dbReference type="ARBA" id="ARBA00023004"/>
    </source>
</evidence>
<dbReference type="PaxDb" id="6945-B7QC54"/>
<evidence type="ECO:0000313" key="8">
    <source>
        <dbReference type="Proteomes" id="UP000001555"/>
    </source>
</evidence>
<dbReference type="GO" id="GO:0016712">
    <property type="term" value="F:oxidoreductase activity, acting on paired donors, with incorporation or reduction of molecular oxygen, reduced flavin or flavoprotein as one donor, and incorporation of one atom of oxygen"/>
    <property type="evidence" value="ECO:0000318"/>
    <property type="project" value="GO_Central"/>
</dbReference>
<dbReference type="InterPro" id="IPR050182">
    <property type="entry name" value="Cytochrome_P450_fam2"/>
</dbReference>
<dbReference type="EMBL" id="DS904877">
    <property type="protein sequence ID" value="EEC16426.1"/>
    <property type="molecule type" value="Genomic_DNA"/>
</dbReference>
<dbReference type="VEuPathDB" id="VectorBase:ISCI024473"/>
<reference evidence="6 8" key="1">
    <citation type="submission" date="2008-03" db="EMBL/GenBank/DDBJ databases">
        <title>Annotation of Ixodes scapularis.</title>
        <authorList>
            <consortium name="Ixodes scapularis Genome Project Consortium"/>
            <person name="Caler E."/>
            <person name="Hannick L.I."/>
            <person name="Bidwell S."/>
            <person name="Joardar V."/>
            <person name="Thiagarajan M."/>
            <person name="Amedeo P."/>
            <person name="Galinsky K.J."/>
            <person name="Schobel S."/>
            <person name="Inman J."/>
            <person name="Hostetler J."/>
            <person name="Miller J."/>
            <person name="Hammond M."/>
            <person name="Megy K."/>
            <person name="Lawson D."/>
            <person name="Kodira C."/>
            <person name="Sutton G."/>
            <person name="Meyer J."/>
            <person name="Hill C.A."/>
            <person name="Birren B."/>
            <person name="Nene V."/>
            <person name="Collins F."/>
            <person name="Alarcon-Chaidez F."/>
            <person name="Wikel S."/>
            <person name="Strausberg R."/>
        </authorList>
    </citation>
    <scope>NUCLEOTIDE SEQUENCE [LARGE SCALE GENOMIC DNA]</scope>
    <source>
        <strain evidence="8">Wikel</strain>
        <strain evidence="6">Wikel colony</strain>
    </source>
</reference>
<dbReference type="EMBL" id="ABJB011088891">
    <property type="status" value="NOT_ANNOTATED_CDS"/>
    <property type="molecule type" value="Genomic_DNA"/>
</dbReference>
<dbReference type="GO" id="GO:0005737">
    <property type="term" value="C:cytoplasm"/>
    <property type="evidence" value="ECO:0000318"/>
    <property type="project" value="GO_Central"/>
</dbReference>
<dbReference type="VEuPathDB" id="VectorBase:ISCW012310"/>
<dbReference type="InterPro" id="IPR036396">
    <property type="entry name" value="Cyt_P450_sf"/>
</dbReference>
<dbReference type="Proteomes" id="UP000001555">
    <property type="component" value="Unassembled WGS sequence"/>
</dbReference>
<evidence type="ECO:0000256" key="1">
    <source>
        <dbReference type="ARBA" id="ARBA00010617"/>
    </source>
</evidence>
<gene>
    <name evidence="6" type="ORF">IscW_ISCW012310</name>
</gene>
<feature type="transmembrane region" description="Helical" evidence="5">
    <location>
        <begin position="16"/>
        <end position="34"/>
    </location>
</feature>
<dbReference type="InterPro" id="IPR002397">
    <property type="entry name" value="Cyt_P450_B"/>
</dbReference>
<accession>B7QC54</accession>
<dbReference type="GO" id="GO:0020037">
    <property type="term" value="F:heme binding"/>
    <property type="evidence" value="ECO:0000318"/>
    <property type="project" value="GO_Central"/>
</dbReference>
<dbReference type="FunFam" id="1.10.630.10:FF:000462">
    <property type="entry name" value="Cytochrome P-450 IIC4, putative"/>
    <property type="match status" value="1"/>
</dbReference>